<proteinExistence type="predicted"/>
<gene>
    <name evidence="3" type="primary">rpoC2_11</name>
    <name evidence="3" type="ORF">g.55384</name>
</gene>
<dbReference type="PANTHER" id="PTHR36396:SF1">
    <property type="entry name" value="MALTASE-GLUCOAMYLASE, INTESTINAL PROTEIN"/>
    <property type="match status" value="1"/>
</dbReference>
<dbReference type="AlphaFoldDB" id="A0A1D1Y5E6"/>
<feature type="transmembrane region" description="Helical" evidence="2">
    <location>
        <begin position="139"/>
        <end position="163"/>
    </location>
</feature>
<feature type="region of interest" description="Disordered" evidence="1">
    <location>
        <begin position="1"/>
        <end position="24"/>
    </location>
</feature>
<keyword evidence="2" id="KW-0472">Membrane</keyword>
<reference evidence="3" key="1">
    <citation type="submission" date="2015-07" db="EMBL/GenBank/DDBJ databases">
        <title>Transcriptome Assembly of Anthurium amnicola.</title>
        <authorList>
            <person name="Suzuki J."/>
        </authorList>
    </citation>
    <scope>NUCLEOTIDE SEQUENCE</scope>
</reference>
<sequence>MAAEQLEERVMPADSSSSPPRHPPQFLEVECKSSGKVRRFAAGTEAGYALYLVNRKLDLGLPQALYIEAVKEGEEPVNFGPNAALVNYGQGWRLQTFTEDDLGEMKRMKTRPKSFNASNAADPRETEKRISKSSSNSSLVYIGKILLAFFILFILGGTLTLFLENLPTMISFIFPST</sequence>
<keyword evidence="2" id="KW-1133">Transmembrane helix</keyword>
<dbReference type="PANTHER" id="PTHR36396">
    <property type="entry name" value="MALTASE-GLUCOAMYLASE, INTESTINAL PROTEIN"/>
    <property type="match status" value="1"/>
</dbReference>
<evidence type="ECO:0000256" key="1">
    <source>
        <dbReference type="SAM" id="MobiDB-lite"/>
    </source>
</evidence>
<name>A0A1D1Y5E6_9ARAE</name>
<organism evidence="3">
    <name type="scientific">Anthurium amnicola</name>
    <dbReference type="NCBI Taxonomy" id="1678845"/>
    <lineage>
        <taxon>Eukaryota</taxon>
        <taxon>Viridiplantae</taxon>
        <taxon>Streptophyta</taxon>
        <taxon>Embryophyta</taxon>
        <taxon>Tracheophyta</taxon>
        <taxon>Spermatophyta</taxon>
        <taxon>Magnoliopsida</taxon>
        <taxon>Liliopsida</taxon>
        <taxon>Araceae</taxon>
        <taxon>Pothoideae</taxon>
        <taxon>Potheae</taxon>
        <taxon>Anthurium</taxon>
    </lineage>
</organism>
<dbReference type="EMBL" id="GDJX01018066">
    <property type="protein sequence ID" value="JAT49870.1"/>
    <property type="molecule type" value="Transcribed_RNA"/>
</dbReference>
<accession>A0A1D1Y5E6</accession>
<keyword evidence="2" id="KW-0812">Transmembrane</keyword>
<evidence type="ECO:0000256" key="2">
    <source>
        <dbReference type="SAM" id="Phobius"/>
    </source>
</evidence>
<keyword evidence="3" id="KW-0804">Transcription</keyword>
<keyword evidence="3" id="KW-0240">DNA-directed RNA polymerase</keyword>
<feature type="compositionally biased region" description="Basic and acidic residues" evidence="1">
    <location>
        <begin position="1"/>
        <end position="11"/>
    </location>
</feature>
<protein>
    <submittedName>
        <fullName evidence="3">DNA-directed RNA polymerase subunit beta</fullName>
    </submittedName>
</protein>
<dbReference type="GO" id="GO:0000428">
    <property type="term" value="C:DNA-directed RNA polymerase complex"/>
    <property type="evidence" value="ECO:0007669"/>
    <property type="project" value="UniProtKB-KW"/>
</dbReference>
<evidence type="ECO:0000313" key="3">
    <source>
        <dbReference type="EMBL" id="JAT49870.1"/>
    </source>
</evidence>